<sequence length="102" mass="11452">MPHASISYGGSLKALFVALLRFVLVYLVFLVISKISSYLEKMIVSEDYLELGTSCSGCHALSFPTGVNEVCAPYVVEDAIHRPPSILVCLFFQRLYFILRSW</sequence>
<feature type="transmembrane region" description="Helical" evidence="1">
    <location>
        <begin position="12"/>
        <end position="32"/>
    </location>
</feature>
<evidence type="ECO:0000313" key="3">
    <source>
        <dbReference type="Proteomes" id="UP000799538"/>
    </source>
</evidence>
<organism evidence="2 3">
    <name type="scientific">Elsinoe ampelina</name>
    <dbReference type="NCBI Taxonomy" id="302913"/>
    <lineage>
        <taxon>Eukaryota</taxon>
        <taxon>Fungi</taxon>
        <taxon>Dikarya</taxon>
        <taxon>Ascomycota</taxon>
        <taxon>Pezizomycotina</taxon>
        <taxon>Dothideomycetes</taxon>
        <taxon>Dothideomycetidae</taxon>
        <taxon>Myriangiales</taxon>
        <taxon>Elsinoaceae</taxon>
        <taxon>Elsinoe</taxon>
    </lineage>
</organism>
<gene>
    <name evidence="2" type="ORF">BDZ85DRAFT_256196</name>
</gene>
<keyword evidence="1" id="KW-1133">Transmembrane helix</keyword>
<proteinExistence type="predicted"/>
<evidence type="ECO:0000256" key="1">
    <source>
        <dbReference type="SAM" id="Phobius"/>
    </source>
</evidence>
<evidence type="ECO:0000313" key="2">
    <source>
        <dbReference type="EMBL" id="KAF2226458.1"/>
    </source>
</evidence>
<dbReference type="AlphaFoldDB" id="A0A6A6GLE3"/>
<accession>A0A6A6GLE3</accession>
<keyword evidence="1" id="KW-0812">Transmembrane</keyword>
<name>A0A6A6GLE3_9PEZI</name>
<reference evidence="3" key="1">
    <citation type="journal article" date="2020" name="Stud. Mycol.">
        <title>101 Dothideomycetes genomes: A test case for predicting lifestyles and emergence of pathogens.</title>
        <authorList>
            <person name="Haridas S."/>
            <person name="Albert R."/>
            <person name="Binder M."/>
            <person name="Bloem J."/>
            <person name="LaButti K."/>
            <person name="Salamov A."/>
            <person name="Andreopoulos B."/>
            <person name="Baker S."/>
            <person name="Barry K."/>
            <person name="Bills G."/>
            <person name="Bluhm B."/>
            <person name="Cannon C."/>
            <person name="Castanera R."/>
            <person name="Culley D."/>
            <person name="Daum C."/>
            <person name="Ezra D."/>
            <person name="Gonzalez J."/>
            <person name="Henrissat B."/>
            <person name="Kuo A."/>
            <person name="Liang C."/>
            <person name="Lipzen A."/>
            <person name="Lutzoni F."/>
            <person name="Magnuson J."/>
            <person name="Mondo S."/>
            <person name="Nolan M."/>
            <person name="Ohm R."/>
            <person name="Pangilinan J."/>
            <person name="Park H.-J."/>
            <person name="Ramirez L."/>
            <person name="Alfaro M."/>
            <person name="Sun H."/>
            <person name="Tritt A."/>
            <person name="Yoshinaga Y."/>
            <person name="Zwiers L.-H."/>
            <person name="Turgeon B."/>
            <person name="Goodwin S."/>
            <person name="Spatafora J."/>
            <person name="Crous P."/>
            <person name="Grigoriev I."/>
        </authorList>
    </citation>
    <scope>NUCLEOTIDE SEQUENCE [LARGE SCALE GENOMIC DNA]</scope>
    <source>
        <strain evidence="3">CECT 20119</strain>
    </source>
</reference>
<protein>
    <submittedName>
        <fullName evidence="2">Uncharacterized protein</fullName>
    </submittedName>
</protein>
<dbReference type="EMBL" id="ML992502">
    <property type="protein sequence ID" value="KAF2226458.1"/>
    <property type="molecule type" value="Genomic_DNA"/>
</dbReference>
<dbReference type="Proteomes" id="UP000799538">
    <property type="component" value="Unassembled WGS sequence"/>
</dbReference>
<keyword evidence="3" id="KW-1185">Reference proteome</keyword>
<keyword evidence="1" id="KW-0472">Membrane</keyword>